<evidence type="ECO:0000256" key="1">
    <source>
        <dbReference type="ARBA" id="ARBA00007825"/>
    </source>
</evidence>
<organism evidence="5 6">
    <name type="scientific">Candidatus Trichorickettsia mobilis</name>
    <dbReference type="NCBI Taxonomy" id="1346319"/>
    <lineage>
        <taxon>Bacteria</taxon>
        <taxon>Pseudomonadati</taxon>
        <taxon>Pseudomonadota</taxon>
        <taxon>Alphaproteobacteria</taxon>
        <taxon>Rickettsiales</taxon>
        <taxon>Rickettsiaceae</taxon>
        <taxon>Rickettsieae</taxon>
        <taxon>Candidatus Trichorickettsia</taxon>
    </lineage>
</organism>
<evidence type="ECO:0000256" key="2">
    <source>
        <dbReference type="ARBA" id="ARBA00022964"/>
    </source>
</evidence>
<dbReference type="Gene3D" id="2.60.130.10">
    <property type="entry name" value="Aromatic compound dioxygenase"/>
    <property type="match status" value="1"/>
</dbReference>
<comment type="similarity">
    <text evidence="1">Belongs to the intradiol ring-cleavage dioxygenase family.</text>
</comment>
<keyword evidence="2 5" id="KW-0223">Dioxygenase</keyword>
<name>A0ABZ0UTM0_9RICK</name>
<dbReference type="InterPro" id="IPR000627">
    <property type="entry name" value="Intradiol_dOase_C"/>
</dbReference>
<proteinExistence type="inferred from homology"/>
<evidence type="ECO:0000313" key="5">
    <source>
        <dbReference type="EMBL" id="WPY00988.1"/>
    </source>
</evidence>
<dbReference type="SUPFAM" id="SSF49482">
    <property type="entry name" value="Aromatic compound dioxygenase"/>
    <property type="match status" value="1"/>
</dbReference>
<dbReference type="GO" id="GO:0051213">
    <property type="term" value="F:dioxygenase activity"/>
    <property type="evidence" value="ECO:0007669"/>
    <property type="project" value="UniProtKB-KW"/>
</dbReference>
<dbReference type="InterPro" id="IPR050770">
    <property type="entry name" value="Intradiol_RC_Dioxygenase"/>
</dbReference>
<dbReference type="PANTHER" id="PTHR33711">
    <property type="entry name" value="DIOXYGENASE, PUTATIVE (AFU_ORTHOLOGUE AFUA_2G02910)-RELATED"/>
    <property type="match status" value="1"/>
</dbReference>
<keyword evidence="3" id="KW-0560">Oxidoreductase</keyword>
<evidence type="ECO:0000313" key="6">
    <source>
        <dbReference type="Proteomes" id="UP001326613"/>
    </source>
</evidence>
<feature type="domain" description="Intradiol ring-cleavage dioxygenases" evidence="4">
    <location>
        <begin position="51"/>
        <end position="145"/>
    </location>
</feature>
<dbReference type="RefSeq" id="WP_323737804.1">
    <property type="nucleotide sequence ID" value="NZ_CP112932.1"/>
</dbReference>
<keyword evidence="6" id="KW-1185">Reference proteome</keyword>
<evidence type="ECO:0000256" key="3">
    <source>
        <dbReference type="ARBA" id="ARBA00023002"/>
    </source>
</evidence>
<dbReference type="EMBL" id="CP112932">
    <property type="protein sequence ID" value="WPY00988.1"/>
    <property type="molecule type" value="Genomic_DNA"/>
</dbReference>
<protein>
    <submittedName>
        <fullName evidence="5">PcaH superfamily dioxygenase</fullName>
    </submittedName>
</protein>
<dbReference type="Pfam" id="PF00775">
    <property type="entry name" value="Dioxygenase_C"/>
    <property type="match status" value="1"/>
</dbReference>
<dbReference type="Proteomes" id="UP001326613">
    <property type="component" value="Chromosome"/>
</dbReference>
<accession>A0ABZ0UTM0</accession>
<gene>
    <name evidence="5" type="ORF">Trichorick_00878</name>
</gene>
<evidence type="ECO:0000259" key="4">
    <source>
        <dbReference type="Pfam" id="PF00775"/>
    </source>
</evidence>
<reference evidence="5 6" key="1">
    <citation type="submission" date="2022-10" db="EMBL/GenBank/DDBJ databases">
        <title>Host association and intracellularity evolved multiple times independently in the Rickettsiales.</title>
        <authorList>
            <person name="Castelli M."/>
            <person name="Nardi T."/>
            <person name="Gammuto L."/>
            <person name="Bellinzona G."/>
            <person name="Sabaneyeva E."/>
            <person name="Potekhin A."/>
            <person name="Serra V."/>
            <person name="Petroni G."/>
            <person name="Sassera D."/>
        </authorList>
    </citation>
    <scope>NUCLEOTIDE SEQUENCE [LARGE SCALE GENOMIC DNA]</scope>
    <source>
        <strain evidence="5 6">Kr 154-4</strain>
    </source>
</reference>
<dbReference type="PANTHER" id="PTHR33711:SF10">
    <property type="entry name" value="INTRADIOL RING-CLEAVAGE DIOXYGENASES DOMAIN-CONTAINING PROTEIN"/>
    <property type="match status" value="1"/>
</dbReference>
<sequence>MRIIISFFCIIIYITDSLAINDRVYPNKLNSCTVTEAAINDYEPEKFGATNNLLRSTGGQPIFCGTKIIIKGRVLDENCVPISDAKIYLWQVGCDGKYPYQPLRNRIDQNLLNLDNGSSFTGSGTATSNNQGEFVFITIYPPALKSEKAHLNFRVQHRNLGVLQTKFYLSNEHIIEEIDNNDPLLEGNTRIYGFEVVVPGETTKRY</sequence>
<dbReference type="InterPro" id="IPR015889">
    <property type="entry name" value="Intradiol_dOase_core"/>
</dbReference>